<dbReference type="PROSITE" id="PS50215">
    <property type="entry name" value="ADAM_MEPRO"/>
    <property type="match status" value="1"/>
</dbReference>
<feature type="binding site" evidence="1">
    <location>
        <position position="215"/>
    </location>
    <ligand>
        <name>Zn(2+)</name>
        <dbReference type="ChEBI" id="CHEBI:29105"/>
        <note>catalytic</note>
    </ligand>
</feature>
<gene>
    <name evidence="3" type="ORF">BpHYR1_017271</name>
</gene>
<evidence type="ECO:0000259" key="2">
    <source>
        <dbReference type="PROSITE" id="PS50215"/>
    </source>
</evidence>
<sequence length="322" mass="36965">MRVYFSHLMHSVDQKYQNSFKNDLQMKINILLTNFLFLTDPLETTWADSSISGDPQYPTYDGKEVIVANPALIRFRLSNVFKIFKFDLIFKAEIYNQKIHYSEVLQTDLSHPGLGPDLRLVSFEFNLFLSRLKLVILAQYLKFNFKFIDLMEKISKIRNHFLVVIIKDLWGQSNSGPEQRKGIAGLAYLDGTCTSNRYSISEENGGFSSIYTIAHELGHNLGSVHDGEKGAEACPLTDYFIMTPVLKFEKIQNMQRFSSCSIAQFKSLLISEGCTREKIFAMTDMLFDLSFHLKKKLVQPVSRLMIPQDSTLGLFDYSIIQL</sequence>
<dbReference type="InterPro" id="IPR001590">
    <property type="entry name" value="Peptidase_M12B"/>
</dbReference>
<organism evidence="3 4">
    <name type="scientific">Brachionus plicatilis</name>
    <name type="common">Marine rotifer</name>
    <name type="synonym">Brachionus muelleri</name>
    <dbReference type="NCBI Taxonomy" id="10195"/>
    <lineage>
        <taxon>Eukaryota</taxon>
        <taxon>Metazoa</taxon>
        <taxon>Spiralia</taxon>
        <taxon>Gnathifera</taxon>
        <taxon>Rotifera</taxon>
        <taxon>Eurotatoria</taxon>
        <taxon>Monogononta</taxon>
        <taxon>Pseudotrocha</taxon>
        <taxon>Ploima</taxon>
        <taxon>Brachionidae</taxon>
        <taxon>Brachionus</taxon>
    </lineage>
</organism>
<dbReference type="AlphaFoldDB" id="A0A3M7RB34"/>
<evidence type="ECO:0000313" key="3">
    <source>
        <dbReference type="EMBL" id="RNA20468.1"/>
    </source>
</evidence>
<name>A0A3M7RB34_BRAPC</name>
<keyword evidence="1" id="KW-0862">Zinc</keyword>
<dbReference type="SUPFAM" id="SSF55486">
    <property type="entry name" value="Metalloproteases ('zincins'), catalytic domain"/>
    <property type="match status" value="1"/>
</dbReference>
<comment type="caution">
    <text evidence="3">The sequence shown here is derived from an EMBL/GenBank/DDBJ whole genome shotgun (WGS) entry which is preliminary data.</text>
</comment>
<feature type="binding site" evidence="1">
    <location>
        <position position="225"/>
    </location>
    <ligand>
        <name>Zn(2+)</name>
        <dbReference type="ChEBI" id="CHEBI:29105"/>
        <note>catalytic</note>
    </ligand>
</feature>
<keyword evidence="1" id="KW-0479">Metal-binding</keyword>
<dbReference type="InterPro" id="IPR024079">
    <property type="entry name" value="MetalloPept_cat_dom_sf"/>
</dbReference>
<accession>A0A3M7RB34</accession>
<dbReference type="Gene3D" id="3.40.390.10">
    <property type="entry name" value="Collagenase (Catalytic Domain)"/>
    <property type="match status" value="1"/>
</dbReference>
<protein>
    <submittedName>
        <fullName evidence="3">A disintegrin and metallo ase with thrombospondin motifs</fullName>
    </submittedName>
</protein>
<dbReference type="GO" id="GO:0007229">
    <property type="term" value="P:integrin-mediated signaling pathway"/>
    <property type="evidence" value="ECO:0007669"/>
    <property type="project" value="UniProtKB-KW"/>
</dbReference>
<dbReference type="OrthoDB" id="6097485at2759"/>
<feature type="binding site" evidence="1">
    <location>
        <position position="219"/>
    </location>
    <ligand>
        <name>Zn(2+)</name>
        <dbReference type="ChEBI" id="CHEBI:29105"/>
        <note>catalytic</note>
    </ligand>
</feature>
<dbReference type="EMBL" id="REGN01003847">
    <property type="protein sequence ID" value="RNA20468.1"/>
    <property type="molecule type" value="Genomic_DNA"/>
</dbReference>
<dbReference type="PANTHER" id="PTHR11905:SF249">
    <property type="entry name" value="SOL NARAE, ISOFORM C"/>
    <property type="match status" value="1"/>
</dbReference>
<keyword evidence="3" id="KW-0401">Integrin</keyword>
<evidence type="ECO:0000313" key="4">
    <source>
        <dbReference type="Proteomes" id="UP000276133"/>
    </source>
</evidence>
<reference evidence="3 4" key="1">
    <citation type="journal article" date="2018" name="Sci. Rep.">
        <title>Genomic signatures of local adaptation to the degree of environmental predictability in rotifers.</title>
        <authorList>
            <person name="Franch-Gras L."/>
            <person name="Hahn C."/>
            <person name="Garcia-Roger E.M."/>
            <person name="Carmona M.J."/>
            <person name="Serra M."/>
            <person name="Gomez A."/>
        </authorList>
    </citation>
    <scope>NUCLEOTIDE SEQUENCE [LARGE SCALE GENOMIC DNA]</scope>
    <source>
        <strain evidence="3">HYR1</strain>
    </source>
</reference>
<comment type="caution">
    <text evidence="1">Lacks conserved residue(s) required for the propagation of feature annotation.</text>
</comment>
<dbReference type="GO" id="GO:0046872">
    <property type="term" value="F:metal ion binding"/>
    <property type="evidence" value="ECO:0007669"/>
    <property type="project" value="UniProtKB-KW"/>
</dbReference>
<dbReference type="Proteomes" id="UP000276133">
    <property type="component" value="Unassembled WGS sequence"/>
</dbReference>
<dbReference type="GO" id="GO:0006509">
    <property type="term" value="P:membrane protein ectodomain proteolysis"/>
    <property type="evidence" value="ECO:0007669"/>
    <property type="project" value="TreeGrafter"/>
</dbReference>
<dbReference type="PANTHER" id="PTHR11905">
    <property type="entry name" value="ADAM A DISINTEGRIN AND METALLOPROTEASE DOMAIN"/>
    <property type="match status" value="1"/>
</dbReference>
<proteinExistence type="predicted"/>
<feature type="domain" description="Peptidase M12B" evidence="2">
    <location>
        <begin position="185"/>
        <end position="269"/>
    </location>
</feature>
<dbReference type="GO" id="GO:0004222">
    <property type="term" value="F:metalloendopeptidase activity"/>
    <property type="evidence" value="ECO:0007669"/>
    <property type="project" value="InterPro"/>
</dbReference>
<dbReference type="Pfam" id="PF13574">
    <property type="entry name" value="Reprolysin_2"/>
    <property type="match status" value="1"/>
</dbReference>
<keyword evidence="4" id="KW-1185">Reference proteome</keyword>
<feature type="active site" evidence="1">
    <location>
        <position position="216"/>
    </location>
</feature>
<evidence type="ECO:0000256" key="1">
    <source>
        <dbReference type="PROSITE-ProRule" id="PRU00276"/>
    </source>
</evidence>